<proteinExistence type="predicted"/>
<sequence length="482" mass="57748">MKIVYNNQAIISDENIQNATLGLIYKNSDFFVSKPDFKYNLIIPDTLREYVGLVGCFKEETNSLEQFHRFLCYKISSEIDNSKLKIFKKIVNSNDEQFFKLLFNYLLEVAEQYYLDSSDEIYQLFIIKNPLNISYADLIAAFDYLDETIHVNNHVEHTFLEYLKIYASLRIKKFKCDLRKNLKLGGFVNDFNIIFRKEQSTDDRRDFKLFDLAKVHADLSAEQKIWLSFFIPIIGLYKHDYRSEVENIYERNRFSKSYTNAYFSPIYQIISVFCYNEILNNVKDDNNNLFYQEIELWLNENLHLVELFDNFLFIENFLKKLDYFSKYKIKESQGSYSSIVYDYIYKGIPYVISEIALEYPFLKNLDSENFLKNPIIKFWNDNLEQCNSIIDKIHQYDYTITYPREIIIIAQKALEKYEKYFDKSIKNTSQQGTKQAMNFLIKSFKNDQEIFKEFQKYRRQMDRQYNVGLNNIHNLLNKISNG</sequence>
<geneLocation type="plasmid" evidence="1">
    <name>unnamed1</name>
</geneLocation>
<organism evidence="1 2">
    <name type="scientific">Chryseobacterium panacisoli</name>
    <dbReference type="NCBI Taxonomy" id="1807141"/>
    <lineage>
        <taxon>Bacteria</taxon>
        <taxon>Pseudomonadati</taxon>
        <taxon>Bacteroidota</taxon>
        <taxon>Flavobacteriia</taxon>
        <taxon>Flavobacteriales</taxon>
        <taxon>Weeksellaceae</taxon>
        <taxon>Chryseobacterium group</taxon>
        <taxon>Chryseobacterium</taxon>
    </lineage>
</organism>
<evidence type="ECO:0000313" key="1">
    <source>
        <dbReference type="EMBL" id="TZF99338.1"/>
    </source>
</evidence>
<keyword evidence="1" id="KW-0614">Plasmid</keyword>
<dbReference type="RefSeq" id="WP_149386455.1">
    <property type="nucleotide sequence ID" value="NZ_VTRU01000001.1"/>
</dbReference>
<dbReference type="EMBL" id="VTRU01000001">
    <property type="protein sequence ID" value="TZF99338.1"/>
    <property type="molecule type" value="Genomic_DNA"/>
</dbReference>
<dbReference type="AlphaFoldDB" id="A0A5D8ZWN8"/>
<evidence type="ECO:0000313" key="2">
    <source>
        <dbReference type="Proteomes" id="UP000323884"/>
    </source>
</evidence>
<dbReference type="Proteomes" id="UP000323884">
    <property type="component" value="Unassembled WGS sequence"/>
</dbReference>
<dbReference type="OrthoDB" id="1428755at2"/>
<name>A0A5D8ZWN8_9FLAO</name>
<accession>A0A5D8ZWN8</accession>
<comment type="caution">
    <text evidence="1">The sequence shown here is derived from an EMBL/GenBank/DDBJ whole genome shotgun (WGS) entry which is preliminary data.</text>
</comment>
<reference evidence="1 2" key="1">
    <citation type="submission" date="2019-08" db="EMBL/GenBank/DDBJ databases">
        <title>Draft genome sequence of Chryseobacterium sp. Gsoil 183.</title>
        <authorList>
            <person name="Im W.-T."/>
        </authorList>
    </citation>
    <scope>NUCLEOTIDE SEQUENCE [LARGE SCALE GENOMIC DNA]</scope>
    <source>
        <strain evidence="1 2">Gsoil 183</strain>
        <plasmid evidence="1">unnamed1</plasmid>
    </source>
</reference>
<protein>
    <submittedName>
        <fullName evidence="1">Uncharacterized protein</fullName>
    </submittedName>
</protein>
<keyword evidence="2" id="KW-1185">Reference proteome</keyword>
<gene>
    <name evidence="1" type="ORF">FW781_05265</name>
</gene>